<evidence type="ECO:0000313" key="2">
    <source>
        <dbReference type="EMBL" id="UZA02080.1"/>
    </source>
</evidence>
<dbReference type="RefSeq" id="WP_264684421.1">
    <property type="nucleotide sequence ID" value="NZ_CP087798.1"/>
</dbReference>
<feature type="compositionally biased region" description="Polar residues" evidence="1">
    <location>
        <begin position="763"/>
        <end position="774"/>
    </location>
</feature>
<evidence type="ECO:0000256" key="1">
    <source>
        <dbReference type="SAM" id="MobiDB-lite"/>
    </source>
</evidence>
<accession>A0ABY6M2Y9</accession>
<dbReference type="Proteomes" id="UP001163632">
    <property type="component" value="Chromosome"/>
</dbReference>
<reference evidence="2" key="1">
    <citation type="journal article" date="2022" name="BMC Microbiol.">
        <title>Whole genome sequencing of Moraxella bovis strains from North America reveals two genotypes with different genetic determinants.</title>
        <authorList>
            <person name="Wynn E.L."/>
            <person name="Hille M.M."/>
            <person name="Loy J.D."/>
            <person name="Schuller G."/>
            <person name="Kuhn K.L."/>
            <person name="Dickey A.M."/>
            <person name="Bono J.L."/>
            <person name="Clawson M.L."/>
        </authorList>
    </citation>
    <scope>NUCLEOTIDE SEQUENCE</scope>
    <source>
        <strain evidence="2">SAM102599</strain>
    </source>
</reference>
<dbReference type="Pfam" id="PF16510">
    <property type="entry name" value="P22_portal"/>
    <property type="match status" value="1"/>
</dbReference>
<feature type="region of interest" description="Disordered" evidence="1">
    <location>
        <begin position="730"/>
        <end position="774"/>
    </location>
</feature>
<evidence type="ECO:0008006" key="4">
    <source>
        <dbReference type="Google" id="ProtNLM"/>
    </source>
</evidence>
<proteinExistence type="predicted"/>
<evidence type="ECO:0000313" key="3">
    <source>
        <dbReference type="Proteomes" id="UP001163632"/>
    </source>
</evidence>
<feature type="compositionally biased region" description="Polar residues" evidence="1">
    <location>
        <begin position="730"/>
        <end position="746"/>
    </location>
</feature>
<sequence>MIRYQLTTPPDTTPADELGISIDEYHSICHEISQEPTWRALADKCADYADGNQLDGELIVKMKALGIPPAVENIIAPVMRSVQGHEANTRTDWRVTPNGEVGGQDVADALNYKLNQAERHSRADKACSDAFESQIKTGIGWIEVAKEQNPFAYEYRCRAVHRNEIHWDMASREYDLSDARWLRRTRWLTAERIAQAFPAHKEMILGFGLHGNSYYDLAMADSLEGGVSTGLQNAWNMGRASTLSEQHWYNRDNKHLCITELWYRKWVSVPVIKTPDGRAVEYDKNNPNHLMAVASGMAKPVMTSVPRVRLSYWIGSYLLHDGASPYAHTHFPYVPFWGFKEDMTGTPYGYIKDMMYAQDSLNSGLAKLRWGLSVMRVERTKGVVMMSDAQLRQQVARPDADIVLDKQELRDGGKFDVIRDYQLTGQHYQLLQDSRATVERTSGISQSFQGAGNASSGYQEQQRIEQSNQALADIMDNFRESRKQVGEILLSLIIHDLGQQPQTIIIEGDAITAERAVTINKPEIDPTTGQTYLSNDIQRTRLMVSLEDVPSSTSYRSQQLNALSETAKSLPPEYQVAVLPFMVSLMDMPHKDKIIEAIKNVQQTPSPDEIQAQIDQAVQEALANSDKEIKERELALKEKVAEVDMLLNKARAVQTGVQSAYSAMQAGVQVAQMPMIAPIADEVMKGAGYTTPNVGHDPNFPTAEQAVAMNIRSPYIQGQGAMVGSEQLPQIPQSQGQMGVQENTSPAYPPVPKQAPSAMNGIETPSVNDNLTKP</sequence>
<dbReference type="EMBL" id="CP087830">
    <property type="protein sequence ID" value="UZA02080.1"/>
    <property type="molecule type" value="Genomic_DNA"/>
</dbReference>
<dbReference type="InterPro" id="IPR032427">
    <property type="entry name" value="P22_portal"/>
</dbReference>
<gene>
    <name evidence="2" type="ORF">LP092_08720</name>
</gene>
<name>A0ABY6M2Y9_MORBO</name>
<protein>
    <recommendedName>
        <fullName evidence="4">Portal protein</fullName>
    </recommendedName>
</protein>
<keyword evidence="3" id="KW-1185">Reference proteome</keyword>
<organism evidence="2 3">
    <name type="scientific">Moraxella bovis</name>
    <dbReference type="NCBI Taxonomy" id="476"/>
    <lineage>
        <taxon>Bacteria</taxon>
        <taxon>Pseudomonadati</taxon>
        <taxon>Pseudomonadota</taxon>
        <taxon>Gammaproteobacteria</taxon>
        <taxon>Moraxellales</taxon>
        <taxon>Moraxellaceae</taxon>
        <taxon>Moraxella</taxon>
    </lineage>
</organism>